<evidence type="ECO:0000256" key="1">
    <source>
        <dbReference type="SAM" id="MobiDB-lite"/>
    </source>
</evidence>
<keyword evidence="3" id="KW-1185">Reference proteome</keyword>
<protein>
    <submittedName>
        <fullName evidence="2">Uncharacterized protein</fullName>
    </submittedName>
</protein>
<evidence type="ECO:0000313" key="2">
    <source>
        <dbReference type="EMBL" id="KAG5420399.1"/>
    </source>
</evidence>
<evidence type="ECO:0000313" key="3">
    <source>
        <dbReference type="Proteomes" id="UP000669133"/>
    </source>
</evidence>
<dbReference type="GeneID" id="93650909"/>
<sequence length="270" mass="30103">MKPNHSTSNDRKRKRSYRISRPGSSYSNSVPPSSASSSYVPSQTHTYKLLLTNEQIPKDSIRNSVDESKVIQFLSKFPARSSLNDDLSHITVILTRSEVNSLDTVKNVLIENFQIDDLLTTEGPPGSIDVLVTLYGKMANIAKAITYLIFLLNAKINNLQKDIFTLKSSTYKAHLLLNNGEEVQGIKYIDVAGSHDVFVQADLTSLFNFILHSLESGCNVDASAITLKPMFGIHLDPALKSNLKVNVDVKHKAQSQLLSYLYPKSRYENI</sequence>
<reference evidence="2 3" key="1">
    <citation type="submission" date="2020-12" db="EMBL/GenBank/DDBJ databases">
        <title>Effect of drift, selection, and recombination on the evolution of hybrid genomes in Candida yeast pathogens.</title>
        <authorList>
            <person name="Mixao V."/>
            <person name="Ksiezopolska E."/>
            <person name="Saus E."/>
            <person name="Boekhout T."/>
            <person name="Gacser A."/>
            <person name="Gabaldon T."/>
        </authorList>
    </citation>
    <scope>NUCLEOTIDE SEQUENCE [LARGE SCALE GENOMIC DNA]</scope>
    <source>
        <strain evidence="2 3">BP57</strain>
    </source>
</reference>
<organism evidence="2 3">
    <name type="scientific">Candida metapsilosis</name>
    <dbReference type="NCBI Taxonomy" id="273372"/>
    <lineage>
        <taxon>Eukaryota</taxon>
        <taxon>Fungi</taxon>
        <taxon>Dikarya</taxon>
        <taxon>Ascomycota</taxon>
        <taxon>Saccharomycotina</taxon>
        <taxon>Pichiomycetes</taxon>
        <taxon>Debaryomycetaceae</taxon>
        <taxon>Candida/Lodderomyces clade</taxon>
        <taxon>Candida</taxon>
    </lineage>
</organism>
<dbReference type="EMBL" id="JAEOAQ010000002">
    <property type="protein sequence ID" value="KAG5420399.1"/>
    <property type="molecule type" value="Genomic_DNA"/>
</dbReference>
<proteinExistence type="predicted"/>
<feature type="region of interest" description="Disordered" evidence="1">
    <location>
        <begin position="1"/>
        <end position="40"/>
    </location>
</feature>
<feature type="compositionally biased region" description="Low complexity" evidence="1">
    <location>
        <begin position="24"/>
        <end position="40"/>
    </location>
</feature>
<comment type="caution">
    <text evidence="2">The sequence shown here is derived from an EMBL/GenBank/DDBJ whole genome shotgun (WGS) entry which is preliminary data.</text>
</comment>
<accession>A0A8H7ZH11</accession>
<name>A0A8H7ZH11_9ASCO</name>
<dbReference type="RefSeq" id="XP_067549515.1">
    <property type="nucleotide sequence ID" value="XM_067691118.1"/>
</dbReference>
<dbReference type="OrthoDB" id="4081078at2759"/>
<dbReference type="AlphaFoldDB" id="A0A8H7ZH11"/>
<dbReference type="Proteomes" id="UP000669133">
    <property type="component" value="Unassembled WGS sequence"/>
</dbReference>
<gene>
    <name evidence="2" type="ORF">I9W82_002280</name>
</gene>